<feature type="domain" description="GAE" evidence="11">
    <location>
        <begin position="755"/>
        <end position="870"/>
    </location>
</feature>
<evidence type="ECO:0000256" key="3">
    <source>
        <dbReference type="ARBA" id="ARBA00006613"/>
    </source>
</evidence>
<comment type="subunit">
    <text evidence="9">Adaptor protein complex 1 (AP-1) is a heterotetramer composed of two large adaptins (gamma-type subunit APL4 and beta-type subunit APL2), a medium adaptin (mu-type subunit APM1) and a small adaptin (sigma-type subunit APS1). AP-1 interacts with clathrin.</text>
</comment>
<accession>A0A9N9BQF8</accession>
<comment type="caution">
    <text evidence="12">The sequence shown here is derived from an EMBL/GenBank/DDBJ whole genome shotgun (WGS) entry which is preliminary data.</text>
</comment>
<keyword evidence="5 10" id="KW-0653">Protein transport</keyword>
<organism evidence="12 13">
    <name type="scientific">Paraglomus occultum</name>
    <dbReference type="NCBI Taxonomy" id="144539"/>
    <lineage>
        <taxon>Eukaryota</taxon>
        <taxon>Fungi</taxon>
        <taxon>Fungi incertae sedis</taxon>
        <taxon>Mucoromycota</taxon>
        <taxon>Glomeromycotina</taxon>
        <taxon>Glomeromycetes</taxon>
        <taxon>Paraglomerales</taxon>
        <taxon>Paraglomeraceae</taxon>
        <taxon>Paraglomus</taxon>
    </lineage>
</organism>
<keyword evidence="4 10" id="KW-0813">Transport</keyword>
<dbReference type="Gene3D" id="2.60.40.1230">
    <property type="match status" value="1"/>
</dbReference>
<dbReference type="PIRSF" id="PIRSF037094">
    <property type="entry name" value="AP1_complex_gamma"/>
    <property type="match status" value="1"/>
</dbReference>
<dbReference type="FunFam" id="1.25.10.10:FF:000030">
    <property type="entry name" value="AP-1 complex subunit gamma"/>
    <property type="match status" value="1"/>
</dbReference>
<gene>
    <name evidence="12" type="ORF">POCULU_LOCUS6245</name>
</gene>
<dbReference type="GO" id="GO:0016482">
    <property type="term" value="P:cytosolic transport"/>
    <property type="evidence" value="ECO:0007669"/>
    <property type="project" value="UniProtKB-ARBA"/>
</dbReference>
<keyword evidence="6 10" id="KW-0333">Golgi apparatus</keyword>
<dbReference type="PROSITE" id="PS50180">
    <property type="entry name" value="GAE"/>
    <property type="match status" value="1"/>
</dbReference>
<dbReference type="Proteomes" id="UP000789572">
    <property type="component" value="Unassembled WGS sequence"/>
</dbReference>
<comment type="similarity">
    <text evidence="3 10">Belongs to the adaptor complexes large subunit family.</text>
</comment>
<evidence type="ECO:0000256" key="9">
    <source>
        <dbReference type="ARBA" id="ARBA00062546"/>
    </source>
</evidence>
<evidence type="ECO:0000256" key="4">
    <source>
        <dbReference type="ARBA" id="ARBA00022448"/>
    </source>
</evidence>
<evidence type="ECO:0000256" key="5">
    <source>
        <dbReference type="ARBA" id="ARBA00022927"/>
    </source>
</evidence>
<dbReference type="InterPro" id="IPR016024">
    <property type="entry name" value="ARM-type_fold"/>
</dbReference>
<evidence type="ECO:0000256" key="6">
    <source>
        <dbReference type="ARBA" id="ARBA00023034"/>
    </source>
</evidence>
<dbReference type="InterPro" id="IPR008152">
    <property type="entry name" value="Clathrin_a/b/g-adaptin_app_Ig"/>
</dbReference>
<dbReference type="InterPro" id="IPR008153">
    <property type="entry name" value="GAE_dom"/>
</dbReference>
<dbReference type="SUPFAM" id="SSF48371">
    <property type="entry name" value="ARM repeat"/>
    <property type="match status" value="1"/>
</dbReference>
<dbReference type="InterPro" id="IPR013041">
    <property type="entry name" value="Clathrin_app_Ig-like_sf"/>
</dbReference>
<protein>
    <recommendedName>
        <fullName evidence="10">AP-1 complex subunit gamma</fullName>
    </recommendedName>
</protein>
<evidence type="ECO:0000256" key="8">
    <source>
        <dbReference type="ARBA" id="ARBA00023329"/>
    </source>
</evidence>
<proteinExistence type="inferred from homology"/>
<evidence type="ECO:0000313" key="12">
    <source>
        <dbReference type="EMBL" id="CAG8576072.1"/>
    </source>
</evidence>
<dbReference type="SUPFAM" id="SSF49348">
    <property type="entry name" value="Clathrin adaptor appendage domain"/>
    <property type="match status" value="1"/>
</dbReference>
<dbReference type="GO" id="GO:0006886">
    <property type="term" value="P:intracellular protein transport"/>
    <property type="evidence" value="ECO:0007669"/>
    <property type="project" value="UniProtKB-UniRule"/>
</dbReference>
<comment type="subcellular location">
    <subcellularLocation>
        <location evidence="1">Cytoplasmic vesicle membrane</location>
    </subcellularLocation>
    <subcellularLocation>
        <location evidence="2">Golgi apparatus</location>
    </subcellularLocation>
</comment>
<keyword evidence="7 10" id="KW-0472">Membrane</keyword>
<dbReference type="GO" id="GO:0016192">
    <property type="term" value="P:vesicle-mediated transport"/>
    <property type="evidence" value="ECO:0007669"/>
    <property type="project" value="InterPro"/>
</dbReference>
<dbReference type="PANTHER" id="PTHR22780">
    <property type="entry name" value="ADAPTIN, ALPHA/GAMMA/EPSILON"/>
    <property type="match status" value="1"/>
</dbReference>
<dbReference type="Pfam" id="PF01602">
    <property type="entry name" value="Adaptin_N"/>
    <property type="match status" value="1"/>
</dbReference>
<dbReference type="Gene3D" id="1.25.10.10">
    <property type="entry name" value="Leucine-rich Repeat Variant"/>
    <property type="match status" value="1"/>
</dbReference>
<reference evidence="12" key="1">
    <citation type="submission" date="2021-06" db="EMBL/GenBank/DDBJ databases">
        <authorList>
            <person name="Kallberg Y."/>
            <person name="Tangrot J."/>
            <person name="Rosling A."/>
        </authorList>
    </citation>
    <scope>NUCLEOTIDE SEQUENCE</scope>
    <source>
        <strain evidence="12">IA702</strain>
    </source>
</reference>
<dbReference type="InterPro" id="IPR011989">
    <property type="entry name" value="ARM-like"/>
</dbReference>
<keyword evidence="13" id="KW-1185">Reference proteome</keyword>
<dbReference type="GO" id="GO:0005829">
    <property type="term" value="C:cytosol"/>
    <property type="evidence" value="ECO:0007669"/>
    <property type="project" value="GOC"/>
</dbReference>
<dbReference type="InterPro" id="IPR002553">
    <property type="entry name" value="Clathrin/coatomer_adapt-like_N"/>
</dbReference>
<evidence type="ECO:0000313" key="13">
    <source>
        <dbReference type="Proteomes" id="UP000789572"/>
    </source>
</evidence>
<evidence type="ECO:0000256" key="2">
    <source>
        <dbReference type="ARBA" id="ARBA00004555"/>
    </source>
</evidence>
<evidence type="ECO:0000259" key="11">
    <source>
        <dbReference type="PROSITE" id="PS50180"/>
    </source>
</evidence>
<dbReference type="AlphaFoldDB" id="A0A9N9BQF8"/>
<evidence type="ECO:0000256" key="10">
    <source>
        <dbReference type="PIRNR" id="PIRNR037094"/>
    </source>
</evidence>
<dbReference type="InterPro" id="IPR050840">
    <property type="entry name" value="Adaptor_Complx_Large_Subunit"/>
</dbReference>
<dbReference type="InterPro" id="IPR017107">
    <property type="entry name" value="AP1_complex_gsu"/>
</dbReference>
<keyword evidence="8 10" id="KW-0968">Cytoplasmic vesicle</keyword>
<dbReference type="OrthoDB" id="28053at2759"/>
<sequence length="874" mass="97076">MPYYRLKDLIKAIRACKTAADERAVIQKESAAIRTSFREDNNESRYANVAKLLYIHMLSYPAHFGQIECLKLVASSRFADKRLGYLGIMLLLDENQEVLTLVTNSLKNDMNHSNMYIVGLALCTLGNISSPEMARDLCAEVEKLLGSSNTYIRKKAALCAMRIVRKVPELQENFLSRAKGLLSDRNHGVLLAGVTLITELCSQNTEALQTFRKAVPLLVKHLKSLVSAGYAPEHDVTGITDPFLQVKILRLLRILGKGDVEASETMNDILAQVATSTESSKNVGNAILYETVLTIMEIQSESGLRVLAINILGKFLTNRDNNIRYVALTTLNKTVTIDMNAVQRHRNIILDCLRDGDISIRRRALELSFALINESNVRVLTRELLAFLEIADNEFKQGMTTKICIAAERFAPNKRWHIDTVLRVLKLAGNYVREEILSNFIRLIAQTTELNAYTVQKLYAALREDISQESLTLAGLWAIGEYGDILISGGSFEEEELVKEVTENEVAELIETILAGPYANQVIREYALTALMKLTARFADPNVIRRVRAIIEQYNASIEVEIQQRAVEYENLFQFDAIRPSVLDRMPIPEVKEETNRPTYDEDTTIKPRARTHDLLDLDSDEPIVSTPGQPSIVNTGRKEIDLLADIFGETSINTSAPARTTTAATPIPNTKDDIMNLFNTVQPTVPTTSAPLNNLGLDSLGLGGLNTSGSGGQPFVPTQPFTTMQADILQATPVQQMLVPTDINNMFPINQAVAQSGIYVAFDKDGFNMSLQPAKDTNNPNILNINVIFKNTGVGAVVENLLLKVAIPKTQKLQMEAPSSTTITPGGTATQLVRIANPQKTNIRLRLRLSYETATGVKVDEMMEFSDFPQELW</sequence>
<dbReference type="Pfam" id="PF02883">
    <property type="entry name" value="Alpha_adaptinC2"/>
    <property type="match status" value="1"/>
</dbReference>
<evidence type="ECO:0000256" key="1">
    <source>
        <dbReference type="ARBA" id="ARBA00004156"/>
    </source>
</evidence>
<dbReference type="SMART" id="SM00809">
    <property type="entry name" value="Alpha_adaptinC2"/>
    <property type="match status" value="1"/>
</dbReference>
<dbReference type="GO" id="GO:0030121">
    <property type="term" value="C:AP-1 adaptor complex"/>
    <property type="evidence" value="ECO:0007669"/>
    <property type="project" value="InterPro"/>
</dbReference>
<name>A0A9N9BQF8_9GLOM</name>
<dbReference type="EMBL" id="CAJVPJ010001113">
    <property type="protein sequence ID" value="CAG8576072.1"/>
    <property type="molecule type" value="Genomic_DNA"/>
</dbReference>
<evidence type="ECO:0000256" key="7">
    <source>
        <dbReference type="ARBA" id="ARBA00023136"/>
    </source>
</evidence>